<dbReference type="Proteomes" id="UP001634394">
    <property type="component" value="Unassembled WGS sequence"/>
</dbReference>
<sequence>PDINYKFGTVEECELSSDETCIKFIGGAGFTVELLWTDHVMSATQFYKQLDCSKVTYFCESLSTFLKNEQNVYLHAAQSKFLGTFEVDIQTLHCSSSKTAVRNIDHNYVC</sequence>
<accession>A0ABD3XIR0</accession>
<feature type="non-terminal residue" evidence="1">
    <location>
        <position position="110"/>
    </location>
</feature>
<feature type="non-terminal residue" evidence="1">
    <location>
        <position position="1"/>
    </location>
</feature>
<dbReference type="AlphaFoldDB" id="A0ABD3XIR0"/>
<gene>
    <name evidence="1" type="ORF">ACJMK2_026158</name>
</gene>
<reference evidence="1 2" key="1">
    <citation type="submission" date="2024-11" db="EMBL/GenBank/DDBJ databases">
        <title>Chromosome-level genome assembly of the freshwater bivalve Anodonta woodiana.</title>
        <authorList>
            <person name="Chen X."/>
        </authorList>
    </citation>
    <scope>NUCLEOTIDE SEQUENCE [LARGE SCALE GENOMIC DNA]</scope>
    <source>
        <strain evidence="1">MN2024</strain>
        <tissue evidence="1">Gills</tissue>
    </source>
</reference>
<organism evidence="1 2">
    <name type="scientific">Sinanodonta woodiana</name>
    <name type="common">Chinese pond mussel</name>
    <name type="synonym">Anodonta woodiana</name>
    <dbReference type="NCBI Taxonomy" id="1069815"/>
    <lineage>
        <taxon>Eukaryota</taxon>
        <taxon>Metazoa</taxon>
        <taxon>Spiralia</taxon>
        <taxon>Lophotrochozoa</taxon>
        <taxon>Mollusca</taxon>
        <taxon>Bivalvia</taxon>
        <taxon>Autobranchia</taxon>
        <taxon>Heteroconchia</taxon>
        <taxon>Palaeoheterodonta</taxon>
        <taxon>Unionida</taxon>
        <taxon>Unionoidea</taxon>
        <taxon>Unionidae</taxon>
        <taxon>Unioninae</taxon>
        <taxon>Sinanodonta</taxon>
    </lineage>
</organism>
<dbReference type="EMBL" id="JBJQND010000002">
    <property type="protein sequence ID" value="KAL3886142.1"/>
    <property type="molecule type" value="Genomic_DNA"/>
</dbReference>
<keyword evidence="2" id="KW-1185">Reference proteome</keyword>
<proteinExistence type="predicted"/>
<evidence type="ECO:0000313" key="2">
    <source>
        <dbReference type="Proteomes" id="UP001634394"/>
    </source>
</evidence>
<protein>
    <submittedName>
        <fullName evidence="1">Uncharacterized protein</fullName>
    </submittedName>
</protein>
<comment type="caution">
    <text evidence="1">The sequence shown here is derived from an EMBL/GenBank/DDBJ whole genome shotgun (WGS) entry which is preliminary data.</text>
</comment>
<name>A0ABD3XIR0_SINWO</name>
<evidence type="ECO:0000313" key="1">
    <source>
        <dbReference type="EMBL" id="KAL3886142.1"/>
    </source>
</evidence>